<organism evidence="1 2">
    <name type="scientific">Strongyloides papillosus</name>
    <name type="common">Intestinal threadworm</name>
    <dbReference type="NCBI Taxonomy" id="174720"/>
    <lineage>
        <taxon>Eukaryota</taxon>
        <taxon>Metazoa</taxon>
        <taxon>Ecdysozoa</taxon>
        <taxon>Nematoda</taxon>
        <taxon>Chromadorea</taxon>
        <taxon>Rhabditida</taxon>
        <taxon>Tylenchina</taxon>
        <taxon>Panagrolaimomorpha</taxon>
        <taxon>Strongyloidoidea</taxon>
        <taxon>Strongyloididae</taxon>
        <taxon>Strongyloides</taxon>
    </lineage>
</organism>
<name>A0A0N5C490_STREA</name>
<evidence type="ECO:0000313" key="2">
    <source>
        <dbReference type="WBParaSite" id="SPAL_0001277200.1"/>
    </source>
</evidence>
<protein>
    <submittedName>
        <fullName evidence="2">Uncharacterized protein</fullName>
    </submittedName>
</protein>
<dbReference type="Proteomes" id="UP000046392">
    <property type="component" value="Unplaced"/>
</dbReference>
<keyword evidence="1" id="KW-1185">Reference proteome</keyword>
<dbReference type="AlphaFoldDB" id="A0A0N5C490"/>
<evidence type="ECO:0000313" key="1">
    <source>
        <dbReference type="Proteomes" id="UP000046392"/>
    </source>
</evidence>
<reference evidence="2" key="1">
    <citation type="submission" date="2017-02" db="UniProtKB">
        <authorList>
            <consortium name="WormBaseParasite"/>
        </authorList>
    </citation>
    <scope>IDENTIFICATION</scope>
</reference>
<proteinExistence type="predicted"/>
<sequence>MDNVATSDQCFFDIRPNSNDWAEEMDTSESSGINSSNIKRKTTTIVNIPQQYRHPPNFDREIHYRLPKWLQTNIEYNREEVAHFCNYFPQFDLNLFNDIPKIYSNATKKCEEDNLRSENEDCNHGNKK</sequence>
<accession>A0A0N5C490</accession>
<dbReference type="WBParaSite" id="SPAL_0001277200.1">
    <property type="protein sequence ID" value="SPAL_0001277200.1"/>
    <property type="gene ID" value="SPAL_0001277200"/>
</dbReference>